<dbReference type="CDD" id="cd05466">
    <property type="entry name" value="PBP2_LTTR_substrate"/>
    <property type="match status" value="1"/>
</dbReference>
<keyword evidence="3" id="KW-1185">Reference proteome</keyword>
<gene>
    <name evidence="2" type="ORF">HER39_17325</name>
</gene>
<dbReference type="InterPro" id="IPR005119">
    <property type="entry name" value="LysR_subst-bd"/>
</dbReference>
<name>A0ABX1JSP4_9MICC</name>
<proteinExistence type="predicted"/>
<dbReference type="Pfam" id="PF03466">
    <property type="entry name" value="LysR_substrate"/>
    <property type="match status" value="1"/>
</dbReference>
<reference evidence="2 3" key="1">
    <citation type="submission" date="2020-04" db="EMBL/GenBank/DDBJ databases">
        <authorList>
            <person name="Liu S."/>
        </authorList>
    </citation>
    <scope>NUCLEOTIDE SEQUENCE [LARGE SCALE GENOMIC DNA]</scope>
    <source>
        <strain evidence="2 3">CGMCC 1.15091</strain>
    </source>
</reference>
<feature type="domain" description="LysR substrate-binding" evidence="1">
    <location>
        <begin position="1"/>
        <end position="114"/>
    </location>
</feature>
<dbReference type="Gene3D" id="3.40.190.290">
    <property type="match status" value="1"/>
</dbReference>
<dbReference type="EMBL" id="JAAZSR010000477">
    <property type="protein sequence ID" value="NKX52298.1"/>
    <property type="molecule type" value="Genomic_DNA"/>
</dbReference>
<evidence type="ECO:0000313" key="3">
    <source>
        <dbReference type="Proteomes" id="UP000523795"/>
    </source>
</evidence>
<dbReference type="Proteomes" id="UP000523795">
    <property type="component" value="Unassembled WGS sequence"/>
</dbReference>
<feature type="non-terminal residue" evidence="2">
    <location>
        <position position="1"/>
    </location>
</feature>
<comment type="caution">
    <text evidence="2">The sequence shown here is derived from an EMBL/GenBank/DDBJ whole genome shotgun (WGS) entry which is preliminary data.</text>
</comment>
<protein>
    <submittedName>
        <fullName evidence="2">LysR family transcriptional regulator substrate-binding protein</fullName>
    </submittedName>
</protein>
<dbReference type="SUPFAM" id="SSF53850">
    <property type="entry name" value="Periplasmic binding protein-like II"/>
    <property type="match status" value="1"/>
</dbReference>
<accession>A0ABX1JSP4</accession>
<organism evidence="2 3">
    <name type="scientific">Arthrobacter deserti</name>
    <dbReference type="NCBI Taxonomy" id="1742687"/>
    <lineage>
        <taxon>Bacteria</taxon>
        <taxon>Bacillati</taxon>
        <taxon>Actinomycetota</taxon>
        <taxon>Actinomycetes</taxon>
        <taxon>Micrococcales</taxon>
        <taxon>Micrococcaceae</taxon>
        <taxon>Arthrobacter</taxon>
    </lineage>
</organism>
<evidence type="ECO:0000259" key="1">
    <source>
        <dbReference type="Pfam" id="PF03466"/>
    </source>
</evidence>
<sequence length="138" mass="14857">VPPQHPLAAKTRVDVTDTRGHRLILMGRKSAVRAATEAAFRRAGVHLDSFDEPESSSMAQAMAATGRGACILLDDPQFGLVSRPLSCDGEAVTIPLYGAWDPGHYARQEIRATMLNMRDWLQDGNPPAPAGLGNIPEI</sequence>
<evidence type="ECO:0000313" key="2">
    <source>
        <dbReference type="EMBL" id="NKX52298.1"/>
    </source>
</evidence>